<organism evidence="3">
    <name type="scientific">marine sediment metagenome</name>
    <dbReference type="NCBI Taxonomy" id="412755"/>
    <lineage>
        <taxon>unclassified sequences</taxon>
        <taxon>metagenomes</taxon>
        <taxon>ecological metagenomes</taxon>
    </lineage>
</organism>
<accession>A0A0F9XSK6</accession>
<dbReference type="Pfam" id="PF07331">
    <property type="entry name" value="TctB"/>
    <property type="match status" value="1"/>
</dbReference>
<name>A0A0F9XSK6_9ZZZZ</name>
<feature type="transmembrane region" description="Helical" evidence="1">
    <location>
        <begin position="116"/>
        <end position="134"/>
    </location>
</feature>
<feature type="domain" description="DUF1468" evidence="2">
    <location>
        <begin position="8"/>
        <end position="143"/>
    </location>
</feature>
<dbReference type="EMBL" id="LAZR01000072">
    <property type="protein sequence ID" value="KKN95243.1"/>
    <property type="molecule type" value="Genomic_DNA"/>
</dbReference>
<keyword evidence="1" id="KW-1133">Transmembrane helix</keyword>
<evidence type="ECO:0000259" key="2">
    <source>
        <dbReference type="Pfam" id="PF07331"/>
    </source>
</evidence>
<feature type="transmembrane region" description="Helical" evidence="1">
    <location>
        <begin position="38"/>
        <end position="57"/>
    </location>
</feature>
<gene>
    <name evidence="3" type="ORF">LCGC14_0180560</name>
</gene>
<protein>
    <recommendedName>
        <fullName evidence="2">DUF1468 domain-containing protein</fullName>
    </recommendedName>
</protein>
<evidence type="ECO:0000313" key="3">
    <source>
        <dbReference type="EMBL" id="KKN95243.1"/>
    </source>
</evidence>
<sequence>MLYQRLFAASLLLACLCLGVIAWGFHAPFSYEPVGPRAYPLMLLILLGLGALVLLIKPALESSPSDEPALTKPMLIKVAICLALLLALASLFESLGFVPSAILFALGMARLFGGRWLPSVVLAVVLGTSLYFLFDRILDVPLPLGVLAGLEI</sequence>
<proteinExistence type="predicted"/>
<dbReference type="AlphaFoldDB" id="A0A0F9XSK6"/>
<dbReference type="InterPro" id="IPR009936">
    <property type="entry name" value="DUF1468"/>
</dbReference>
<reference evidence="3" key="1">
    <citation type="journal article" date="2015" name="Nature">
        <title>Complex archaea that bridge the gap between prokaryotes and eukaryotes.</title>
        <authorList>
            <person name="Spang A."/>
            <person name="Saw J.H."/>
            <person name="Jorgensen S.L."/>
            <person name="Zaremba-Niedzwiedzka K."/>
            <person name="Martijn J."/>
            <person name="Lind A.E."/>
            <person name="van Eijk R."/>
            <person name="Schleper C."/>
            <person name="Guy L."/>
            <person name="Ettema T.J."/>
        </authorList>
    </citation>
    <scope>NUCLEOTIDE SEQUENCE</scope>
</reference>
<keyword evidence="1" id="KW-0472">Membrane</keyword>
<comment type="caution">
    <text evidence="3">The sequence shown here is derived from an EMBL/GenBank/DDBJ whole genome shotgun (WGS) entry which is preliminary data.</text>
</comment>
<keyword evidence="1" id="KW-0812">Transmembrane</keyword>
<feature type="transmembrane region" description="Helical" evidence="1">
    <location>
        <begin position="78"/>
        <end position="104"/>
    </location>
</feature>
<evidence type="ECO:0000256" key="1">
    <source>
        <dbReference type="SAM" id="Phobius"/>
    </source>
</evidence>